<dbReference type="InterPro" id="IPR036388">
    <property type="entry name" value="WH-like_DNA-bd_sf"/>
</dbReference>
<proteinExistence type="predicted"/>
<evidence type="ECO:0000313" key="3">
    <source>
        <dbReference type="Proteomes" id="UP001458880"/>
    </source>
</evidence>
<evidence type="ECO:0000313" key="2">
    <source>
        <dbReference type="EMBL" id="KAK9753601.1"/>
    </source>
</evidence>
<gene>
    <name evidence="2" type="ORF">QE152_g1911</name>
</gene>
<evidence type="ECO:0000256" key="1">
    <source>
        <dbReference type="ARBA" id="ARBA00004123"/>
    </source>
</evidence>
<comment type="caution">
    <text evidence="2">The sequence shown here is derived from an EMBL/GenBank/DDBJ whole genome shotgun (WGS) entry which is preliminary data.</text>
</comment>
<dbReference type="GO" id="GO:0005634">
    <property type="term" value="C:nucleus"/>
    <property type="evidence" value="ECO:0007669"/>
    <property type="project" value="UniProtKB-SubCell"/>
</dbReference>
<protein>
    <recommendedName>
        <fullName evidence="4">Transposase Tc1-like domain-containing protein</fullName>
    </recommendedName>
</protein>
<accession>A0AAW1N572</accession>
<dbReference type="SUPFAM" id="SSF46689">
    <property type="entry name" value="Homeodomain-like"/>
    <property type="match status" value="1"/>
</dbReference>
<dbReference type="EMBL" id="JASPKY010000012">
    <property type="protein sequence ID" value="KAK9753601.1"/>
    <property type="molecule type" value="Genomic_DNA"/>
</dbReference>
<sequence length="104" mass="12002">MGRAKHTTADELKMRNGGKSYQLIQNMLQCSARKVANAIKWQNKAENRGAKKKTIDREDRQILSLVKKDPFITSTKIVAELRLIAVSSSTVRRRWARDNMFARR</sequence>
<dbReference type="Proteomes" id="UP001458880">
    <property type="component" value="Unassembled WGS sequence"/>
</dbReference>
<reference evidence="2 3" key="1">
    <citation type="journal article" date="2024" name="BMC Genomics">
        <title>De novo assembly and annotation of Popillia japonica's genome with initial clues to its potential as an invasive pest.</title>
        <authorList>
            <person name="Cucini C."/>
            <person name="Boschi S."/>
            <person name="Funari R."/>
            <person name="Cardaioli E."/>
            <person name="Iannotti N."/>
            <person name="Marturano G."/>
            <person name="Paoli F."/>
            <person name="Bruttini M."/>
            <person name="Carapelli A."/>
            <person name="Frati F."/>
            <person name="Nardi F."/>
        </authorList>
    </citation>
    <scope>NUCLEOTIDE SEQUENCE [LARGE SCALE GENOMIC DNA]</scope>
    <source>
        <strain evidence="2">DMR45628</strain>
    </source>
</reference>
<dbReference type="Gene3D" id="1.10.10.10">
    <property type="entry name" value="Winged helix-like DNA-binding domain superfamily/Winged helix DNA-binding domain"/>
    <property type="match status" value="1"/>
</dbReference>
<name>A0AAW1N572_POPJA</name>
<keyword evidence="3" id="KW-1185">Reference proteome</keyword>
<dbReference type="InterPro" id="IPR009057">
    <property type="entry name" value="Homeodomain-like_sf"/>
</dbReference>
<organism evidence="2 3">
    <name type="scientific">Popillia japonica</name>
    <name type="common">Japanese beetle</name>
    <dbReference type="NCBI Taxonomy" id="7064"/>
    <lineage>
        <taxon>Eukaryota</taxon>
        <taxon>Metazoa</taxon>
        <taxon>Ecdysozoa</taxon>
        <taxon>Arthropoda</taxon>
        <taxon>Hexapoda</taxon>
        <taxon>Insecta</taxon>
        <taxon>Pterygota</taxon>
        <taxon>Neoptera</taxon>
        <taxon>Endopterygota</taxon>
        <taxon>Coleoptera</taxon>
        <taxon>Polyphaga</taxon>
        <taxon>Scarabaeiformia</taxon>
        <taxon>Scarabaeidae</taxon>
        <taxon>Rutelinae</taxon>
        <taxon>Popillia</taxon>
    </lineage>
</organism>
<comment type="subcellular location">
    <subcellularLocation>
        <location evidence="1">Nucleus</location>
    </subcellularLocation>
</comment>
<dbReference type="AlphaFoldDB" id="A0AAW1N572"/>
<evidence type="ECO:0008006" key="4">
    <source>
        <dbReference type="Google" id="ProtNLM"/>
    </source>
</evidence>